<dbReference type="KEGG" id="naci:NUH88_05495"/>
<sequence length="196" mass="19918">MSSILLAIVIGGAFGFTLDRVGATNPNFIIRMLNLTNLHLMRTILLAIGVAALLTFGGLLSGLVDPGHLSVKDAYLGVFVGGVLLGLGFAVAGYCPGTGLAAAASGRFDAMVFVLGGLAGAFGYMVTYADVKASGMLDKILGGKATLGNIAGTSYPVLMDIPGELVGLVLGAAFIAIAWFLPDRIVGAKNRTVAAE</sequence>
<name>A0A9J7AUY8_9PROT</name>
<protein>
    <submittedName>
        <fullName evidence="2">YeeE/YedE family protein</fullName>
    </submittedName>
</protein>
<feature type="transmembrane region" description="Helical" evidence="1">
    <location>
        <begin position="39"/>
        <end position="64"/>
    </location>
</feature>
<evidence type="ECO:0000313" key="2">
    <source>
        <dbReference type="EMBL" id="UUX51143.1"/>
    </source>
</evidence>
<dbReference type="Proteomes" id="UP001060336">
    <property type="component" value="Chromosome"/>
</dbReference>
<dbReference type="InterPro" id="IPR007272">
    <property type="entry name" value="Sulf_transp_TsuA/YedE"/>
</dbReference>
<dbReference type="RefSeq" id="WP_257770447.1">
    <property type="nucleotide sequence ID" value="NZ_CP102480.1"/>
</dbReference>
<accession>A0A9J7AUY8</accession>
<keyword evidence="3" id="KW-1185">Reference proteome</keyword>
<gene>
    <name evidence="2" type="ORF">NUH88_05495</name>
</gene>
<feature type="transmembrane region" description="Helical" evidence="1">
    <location>
        <begin position="76"/>
        <end position="104"/>
    </location>
</feature>
<proteinExistence type="predicted"/>
<keyword evidence="1" id="KW-0472">Membrane</keyword>
<feature type="transmembrane region" description="Helical" evidence="1">
    <location>
        <begin position="165"/>
        <end position="181"/>
    </location>
</feature>
<feature type="transmembrane region" description="Helical" evidence="1">
    <location>
        <begin position="110"/>
        <end position="129"/>
    </location>
</feature>
<keyword evidence="1" id="KW-0812">Transmembrane</keyword>
<evidence type="ECO:0000256" key="1">
    <source>
        <dbReference type="SAM" id="Phobius"/>
    </source>
</evidence>
<keyword evidence="1" id="KW-1133">Transmembrane helix</keyword>
<organism evidence="2 3">
    <name type="scientific">Nisaea acidiphila</name>
    <dbReference type="NCBI Taxonomy" id="1862145"/>
    <lineage>
        <taxon>Bacteria</taxon>
        <taxon>Pseudomonadati</taxon>
        <taxon>Pseudomonadota</taxon>
        <taxon>Alphaproteobacteria</taxon>
        <taxon>Rhodospirillales</taxon>
        <taxon>Thalassobaculaceae</taxon>
        <taxon>Nisaea</taxon>
    </lineage>
</organism>
<dbReference type="Pfam" id="PF04143">
    <property type="entry name" value="Sulf_transp"/>
    <property type="match status" value="1"/>
</dbReference>
<evidence type="ECO:0000313" key="3">
    <source>
        <dbReference type="Proteomes" id="UP001060336"/>
    </source>
</evidence>
<reference evidence="2" key="1">
    <citation type="submission" date="2022-08" db="EMBL/GenBank/DDBJ databases">
        <title>Nisaea acidiphila sp. nov., isolated from a marine algal debris and emended description of the genus Nisaea Urios et al. 2008.</title>
        <authorList>
            <person name="Kwon K."/>
        </authorList>
    </citation>
    <scope>NUCLEOTIDE SEQUENCE</scope>
    <source>
        <strain evidence="2">MEBiC11861</strain>
    </source>
</reference>
<dbReference type="EMBL" id="CP102480">
    <property type="protein sequence ID" value="UUX51143.1"/>
    <property type="molecule type" value="Genomic_DNA"/>
</dbReference>
<dbReference type="AlphaFoldDB" id="A0A9J7AUY8"/>